<dbReference type="InterPro" id="IPR016181">
    <property type="entry name" value="Acyl_CoA_acyltransferase"/>
</dbReference>
<dbReference type="InterPro" id="IPR000182">
    <property type="entry name" value="GNAT_dom"/>
</dbReference>
<dbReference type="EMBL" id="MSTI01000036">
    <property type="protein sequence ID" value="OLV19283.1"/>
    <property type="molecule type" value="Genomic_DNA"/>
</dbReference>
<protein>
    <submittedName>
        <fullName evidence="2">Acetyltransferase, GNAT family</fullName>
    </submittedName>
</protein>
<dbReference type="STRING" id="249408.BOO71_0003031"/>
<dbReference type="PROSITE" id="PS51186">
    <property type="entry name" value="GNAT"/>
    <property type="match status" value="1"/>
</dbReference>
<dbReference type="RefSeq" id="WP_075830899.1">
    <property type="nucleotide sequence ID" value="NZ_MSTI01000036.1"/>
</dbReference>
<evidence type="ECO:0000259" key="1">
    <source>
        <dbReference type="PROSITE" id="PS51186"/>
    </source>
</evidence>
<dbReference type="AlphaFoldDB" id="A0A1U7P287"/>
<keyword evidence="2" id="KW-0808">Transferase</keyword>
<evidence type="ECO:0000313" key="2">
    <source>
        <dbReference type="EMBL" id="OLV19283.1"/>
    </source>
</evidence>
<dbReference type="Gene3D" id="3.40.630.30">
    <property type="match status" value="1"/>
</dbReference>
<evidence type="ECO:0000313" key="3">
    <source>
        <dbReference type="Proteomes" id="UP000186607"/>
    </source>
</evidence>
<gene>
    <name evidence="2" type="ORF">BOO71_0003031</name>
</gene>
<dbReference type="GO" id="GO:0016747">
    <property type="term" value="F:acyltransferase activity, transferring groups other than amino-acyl groups"/>
    <property type="evidence" value="ECO:0007669"/>
    <property type="project" value="InterPro"/>
</dbReference>
<organism evidence="2 3">
    <name type="scientific">Deinococcus marmoris</name>
    <dbReference type="NCBI Taxonomy" id="249408"/>
    <lineage>
        <taxon>Bacteria</taxon>
        <taxon>Thermotogati</taxon>
        <taxon>Deinococcota</taxon>
        <taxon>Deinococci</taxon>
        <taxon>Deinococcales</taxon>
        <taxon>Deinococcaceae</taxon>
        <taxon>Deinococcus</taxon>
    </lineage>
</organism>
<sequence>MTATPPLTPELIERLEAAIRQKGWDALRRASKLQGNPHGVTLYGRGGLWASLVRALPELPWYNTVSGLTQDTLTELDEVLSVYQSERIAPRLSVWATHLTPTLGAALFDRGFTPVGVGATLYAAAEAPPPRTFAGVEVRELKLGEDTATFNAVLLAGYGFTDPVQRALAILENEGAGVRRFLACVDGQPAAAALSVQNGVAYLAGAATLPEFRGRGLQAALIHCRLNNAAQSCELVTVTTAFASGSQRNLERYGFRVAQLKTFWSERQSLP</sequence>
<comment type="caution">
    <text evidence="2">The sequence shown here is derived from an EMBL/GenBank/DDBJ whole genome shotgun (WGS) entry which is preliminary data.</text>
</comment>
<dbReference type="Proteomes" id="UP000186607">
    <property type="component" value="Unassembled WGS sequence"/>
</dbReference>
<dbReference type="eggNOG" id="COG0456">
    <property type="taxonomic scope" value="Bacteria"/>
</dbReference>
<dbReference type="SUPFAM" id="SSF55729">
    <property type="entry name" value="Acyl-CoA N-acyltransferases (Nat)"/>
    <property type="match status" value="1"/>
</dbReference>
<accession>A0A1U7P287</accession>
<dbReference type="OrthoDB" id="2350893at2"/>
<proteinExistence type="predicted"/>
<feature type="domain" description="N-acetyltransferase" evidence="1">
    <location>
        <begin position="136"/>
        <end position="271"/>
    </location>
</feature>
<name>A0A1U7P287_9DEIO</name>
<reference evidence="2 3" key="1">
    <citation type="submission" date="2017-01" db="EMBL/GenBank/DDBJ databases">
        <title>Genome Analysis of Deinococcus marmoris KOPRI26562.</title>
        <authorList>
            <person name="Kim J.H."/>
            <person name="Oh H.-M."/>
        </authorList>
    </citation>
    <scope>NUCLEOTIDE SEQUENCE [LARGE SCALE GENOMIC DNA]</scope>
    <source>
        <strain evidence="2 3">KOPRI26562</strain>
    </source>
</reference>
<keyword evidence="3" id="KW-1185">Reference proteome</keyword>